<dbReference type="Pfam" id="PF02383">
    <property type="entry name" value="Syja_N"/>
    <property type="match status" value="1"/>
</dbReference>
<feature type="domain" description="SAC" evidence="5">
    <location>
        <begin position="152"/>
        <end position="515"/>
    </location>
</feature>
<keyword evidence="7" id="KW-1185">Reference proteome</keyword>
<sequence>MLLRKISIYETPTHFYIVGGNISETRFHLLKIDRTEPADLKLGEPEHLYSKAEIKELLATVSGSSILQKADRRRGNGAETPKIVEAVTDAFGIVGAVRFLHGFYLVVITEARAVLKIGYHQIFKIENVEMIYVPAGNPPTDHLEEMKYKKAFESVDLKTDFYFSYTYDLSRTFQENALAREEGPRVASDSKFIWNRYLLEPLRRNMVSEKWMQQIIYGHIGHFYVCLNCAKISLTLIGRRSAEYAGTRFLKRGANYKGDVANEVETEQIVWEVSSSPNLRYGKFSSFVQRRGSVPLIWSQDPATRGVVGKPLIRIEIHEPHASTAAAHFRGLRKKYGSPIIVMNLVKRREKRQHEVILHERFQKAVNYLNLFVPVKEKIGYLAFDVARCNKKGMVLPKLEEIGFRAVLSHGWFQSFPLLHNRINQPHPLMEEFEAIKAENGRFLLQTGVSRTNCVDCLDRTNVAQFGIGKVALGCQLYSMGLVSEPIISPASEICRIFEEMFDEHGDTMAQQYAGSHLVHSVKTYKKTAAFQERSRDAIQTIQRYYSNTFSDYDKQHGINLFLGIYRPRINCAIPIWELPTDHYLHFPIGFKQKADYCAWTLEDQSENILEESSWNGRTASICSQEARKGVKEEMDLFDQNYRCFRLSEFDILCREFQITRTISIKSINQEMNSHSPFMKLFKSSDSMPHPKSKSKKQELEDDDDDEEDDGDLVNNDEEIEYAPDFLRITKPILGNMKPPLRGVMSKPLDSALSIGLKTTKEGYGVDISRPSDQDLLKYRSYAKLGDRNLRKSDPETQKSQTEPRPKFNDNLLTMSTTVELKPTSLFTLDSTFQCETPAVSKVAVKEYENMLCAYNTIPKPSARDLEIFSCYRPARIL</sequence>
<dbReference type="EMBL" id="AZBU02000002">
    <property type="protein sequence ID" value="TKR96054.1"/>
    <property type="molecule type" value="Genomic_DNA"/>
</dbReference>
<name>A0A4U5PIQ8_STECR</name>
<dbReference type="Proteomes" id="UP000298663">
    <property type="component" value="Unassembled WGS sequence"/>
</dbReference>
<keyword evidence="2" id="KW-0378">Hydrolase</keyword>
<reference evidence="6 7" key="1">
    <citation type="journal article" date="2015" name="Genome Biol.">
        <title>Comparative genomics of Steinernema reveals deeply conserved gene regulatory networks.</title>
        <authorList>
            <person name="Dillman A.R."/>
            <person name="Macchietto M."/>
            <person name="Porter C.F."/>
            <person name="Rogers A."/>
            <person name="Williams B."/>
            <person name="Antoshechkin I."/>
            <person name="Lee M.M."/>
            <person name="Goodwin Z."/>
            <person name="Lu X."/>
            <person name="Lewis E.E."/>
            <person name="Goodrich-Blair H."/>
            <person name="Stock S.P."/>
            <person name="Adams B.J."/>
            <person name="Sternberg P.W."/>
            <person name="Mortazavi A."/>
        </authorList>
    </citation>
    <scope>NUCLEOTIDE SEQUENCE [LARGE SCALE GENOMIC DNA]</scope>
    <source>
        <strain evidence="6 7">ALL</strain>
    </source>
</reference>
<dbReference type="OrthoDB" id="405996at2759"/>
<feature type="region of interest" description="Disordered" evidence="4">
    <location>
        <begin position="680"/>
        <end position="717"/>
    </location>
</feature>
<protein>
    <recommendedName>
        <fullName evidence="5">SAC domain-containing protein</fullName>
    </recommendedName>
</protein>
<evidence type="ECO:0000313" key="6">
    <source>
        <dbReference type="EMBL" id="TKR96054.1"/>
    </source>
</evidence>
<comment type="subcellular location">
    <subcellularLocation>
        <location evidence="1">Endomembrane system</location>
    </subcellularLocation>
</comment>
<organism evidence="6 7">
    <name type="scientific">Steinernema carpocapsae</name>
    <name type="common">Entomopathogenic nematode</name>
    <dbReference type="NCBI Taxonomy" id="34508"/>
    <lineage>
        <taxon>Eukaryota</taxon>
        <taxon>Metazoa</taxon>
        <taxon>Ecdysozoa</taxon>
        <taxon>Nematoda</taxon>
        <taxon>Chromadorea</taxon>
        <taxon>Rhabditida</taxon>
        <taxon>Tylenchina</taxon>
        <taxon>Panagrolaimomorpha</taxon>
        <taxon>Strongyloidoidea</taxon>
        <taxon>Steinernematidae</taxon>
        <taxon>Steinernema</taxon>
    </lineage>
</organism>
<evidence type="ECO:0000256" key="4">
    <source>
        <dbReference type="SAM" id="MobiDB-lite"/>
    </source>
</evidence>
<keyword evidence="3" id="KW-0472">Membrane</keyword>
<evidence type="ECO:0000256" key="3">
    <source>
        <dbReference type="ARBA" id="ARBA00023136"/>
    </source>
</evidence>
<reference evidence="6 7" key="2">
    <citation type="journal article" date="2019" name="G3 (Bethesda)">
        <title>Hybrid Assembly of the Genome of the Entomopathogenic Nematode Steinernema carpocapsae Identifies the X-Chromosome.</title>
        <authorList>
            <person name="Serra L."/>
            <person name="Macchietto M."/>
            <person name="Macias-Munoz A."/>
            <person name="McGill C.J."/>
            <person name="Rodriguez I.M."/>
            <person name="Rodriguez B."/>
            <person name="Murad R."/>
            <person name="Mortazavi A."/>
        </authorList>
    </citation>
    <scope>NUCLEOTIDE SEQUENCE [LARGE SCALE GENOMIC DNA]</scope>
    <source>
        <strain evidence="6 7">ALL</strain>
    </source>
</reference>
<dbReference type="GO" id="GO:0046856">
    <property type="term" value="P:phosphatidylinositol dephosphorylation"/>
    <property type="evidence" value="ECO:0007669"/>
    <property type="project" value="InterPro"/>
</dbReference>
<feature type="compositionally biased region" description="Basic and acidic residues" evidence="4">
    <location>
        <begin position="787"/>
        <end position="808"/>
    </location>
</feature>
<dbReference type="InterPro" id="IPR002013">
    <property type="entry name" value="SAC_dom"/>
</dbReference>
<dbReference type="InterPro" id="IPR043573">
    <property type="entry name" value="Fig4-like"/>
</dbReference>
<evidence type="ECO:0000313" key="7">
    <source>
        <dbReference type="Proteomes" id="UP000298663"/>
    </source>
</evidence>
<dbReference type="GO" id="GO:0012505">
    <property type="term" value="C:endomembrane system"/>
    <property type="evidence" value="ECO:0007669"/>
    <property type="project" value="UniProtKB-SubCell"/>
</dbReference>
<evidence type="ECO:0000259" key="5">
    <source>
        <dbReference type="PROSITE" id="PS50275"/>
    </source>
</evidence>
<evidence type="ECO:0000256" key="2">
    <source>
        <dbReference type="ARBA" id="ARBA00022801"/>
    </source>
</evidence>
<gene>
    <name evidence="6" type="ORF">L596_010131</name>
</gene>
<dbReference type="PROSITE" id="PS50275">
    <property type="entry name" value="SAC"/>
    <property type="match status" value="1"/>
</dbReference>
<comment type="caution">
    <text evidence="6">The sequence shown here is derived from an EMBL/GenBank/DDBJ whole genome shotgun (WGS) entry which is preliminary data.</text>
</comment>
<proteinExistence type="predicted"/>
<dbReference type="GO" id="GO:0043813">
    <property type="term" value="F:phosphatidylinositol-3,5-bisphosphate 5-phosphatase activity"/>
    <property type="evidence" value="ECO:0007669"/>
    <property type="project" value="InterPro"/>
</dbReference>
<feature type="compositionally biased region" description="Acidic residues" evidence="4">
    <location>
        <begin position="700"/>
        <end position="717"/>
    </location>
</feature>
<dbReference type="STRING" id="34508.A0A4U5PIQ8"/>
<evidence type="ECO:0000256" key="1">
    <source>
        <dbReference type="ARBA" id="ARBA00004308"/>
    </source>
</evidence>
<dbReference type="PANTHER" id="PTHR45738">
    <property type="entry name" value="POLYPHOSPHOINOSITIDE PHOSPHATASE"/>
    <property type="match status" value="1"/>
</dbReference>
<feature type="region of interest" description="Disordered" evidence="4">
    <location>
        <begin position="787"/>
        <end position="809"/>
    </location>
</feature>
<dbReference type="PANTHER" id="PTHR45738:SF5">
    <property type="entry name" value="POLYPHOSPHOINOSITIDE PHOSPHATASE"/>
    <property type="match status" value="1"/>
</dbReference>
<dbReference type="AlphaFoldDB" id="A0A4U5PIQ8"/>
<accession>A0A4U5PIQ8</accession>